<feature type="domain" description="RRM" evidence="5">
    <location>
        <begin position="6"/>
        <end position="83"/>
    </location>
</feature>
<feature type="compositionally biased region" description="Pro residues" evidence="4">
    <location>
        <begin position="270"/>
        <end position="279"/>
    </location>
</feature>
<dbReference type="Proteomes" id="UP001249851">
    <property type="component" value="Unassembled WGS sequence"/>
</dbReference>
<dbReference type="SMART" id="SM00360">
    <property type="entry name" value="RRM"/>
    <property type="match status" value="2"/>
</dbReference>
<dbReference type="InterPro" id="IPR052462">
    <property type="entry name" value="SLIRP/GR-RBP-like"/>
</dbReference>
<feature type="domain" description="RRM" evidence="5">
    <location>
        <begin position="109"/>
        <end position="186"/>
    </location>
</feature>
<dbReference type="AlphaFoldDB" id="A0AAD9QER0"/>
<dbReference type="CDD" id="cd12381">
    <property type="entry name" value="RRM4_I_PABPs"/>
    <property type="match status" value="1"/>
</dbReference>
<gene>
    <name evidence="7" type="ORF">P5673_017504</name>
</gene>
<accession>A0AAD9QER0</accession>
<evidence type="ECO:0000256" key="1">
    <source>
        <dbReference type="ARBA" id="ARBA00008557"/>
    </source>
</evidence>
<keyword evidence="2 3" id="KW-0694">RNA-binding</keyword>
<feature type="region of interest" description="Disordered" evidence="4">
    <location>
        <begin position="236"/>
        <end position="286"/>
    </location>
</feature>
<dbReference type="InterPro" id="IPR000504">
    <property type="entry name" value="RRM_dom"/>
</dbReference>
<dbReference type="EMBL" id="JARQWQ010000038">
    <property type="protein sequence ID" value="KAK2559928.1"/>
    <property type="molecule type" value="Genomic_DNA"/>
</dbReference>
<reference evidence="7" key="1">
    <citation type="journal article" date="2023" name="G3 (Bethesda)">
        <title>Whole genome assembly and annotation of the endangered Caribbean coral Acropora cervicornis.</title>
        <authorList>
            <person name="Selwyn J.D."/>
            <person name="Vollmer S.V."/>
        </authorList>
    </citation>
    <scope>NUCLEOTIDE SEQUENCE</scope>
    <source>
        <strain evidence="7">K2</strain>
    </source>
</reference>
<dbReference type="InterPro" id="IPR036053">
    <property type="entry name" value="PABP-dom"/>
</dbReference>
<name>A0AAD9QER0_ACRCE</name>
<proteinExistence type="inferred from homology"/>
<sequence length="389" mass="43005">MQEVGRCLHQELIGKDMDDERLKELAEKFGNVLSLKVVTGESGGSMGFGFVSYETPEQAQLAVNKLCGKEWNGQKLYAARVDYKAESQMDLKSQFEKEKSERISCYQGINLYVNNLYDTIDDGRLREEFSEYGTITSAKVMMDEEGNSEGFGFVCFSSPEEASKAITEMNGRILGSKPIYVALAQVTAQHMQRIAGLRMQEVYPQAGAFYMHPLAQAGQRPFFSPQMQQVRPCWQPMQPQQQQVRPSGMQGIPGGGQVPRARGMRQVPPRGVPGQPPQPIGQGGASQCLGMGQPPQVRGGPGGMQAQRPSYKFGQNVRNQPQGHPETVGMQSQDPVQQYIHIPGQEPLNSRELAAASPQEQKQIIGERLYPLIQSIHPDQAGKRSRACC</sequence>
<evidence type="ECO:0000259" key="5">
    <source>
        <dbReference type="PROSITE" id="PS50102"/>
    </source>
</evidence>
<evidence type="ECO:0000313" key="8">
    <source>
        <dbReference type="Proteomes" id="UP001249851"/>
    </source>
</evidence>
<comment type="caution">
    <text evidence="7">The sequence shown here is derived from an EMBL/GenBank/DDBJ whole genome shotgun (WGS) entry which is preliminary data.</text>
</comment>
<dbReference type="Pfam" id="PF00076">
    <property type="entry name" value="RRM_1"/>
    <property type="match status" value="2"/>
</dbReference>
<dbReference type="PANTHER" id="PTHR48027">
    <property type="entry name" value="HETEROGENEOUS NUCLEAR RIBONUCLEOPROTEIN 87F-RELATED"/>
    <property type="match status" value="1"/>
</dbReference>
<evidence type="ECO:0000256" key="4">
    <source>
        <dbReference type="SAM" id="MobiDB-lite"/>
    </source>
</evidence>
<feature type="domain" description="PABC" evidence="6">
    <location>
        <begin position="345"/>
        <end position="389"/>
    </location>
</feature>
<dbReference type="InterPro" id="IPR035979">
    <property type="entry name" value="RBD_domain_sf"/>
</dbReference>
<comment type="similarity">
    <text evidence="1">Belongs to the polyadenylate-binding protein type-1 family.</text>
</comment>
<evidence type="ECO:0000256" key="2">
    <source>
        <dbReference type="ARBA" id="ARBA00022884"/>
    </source>
</evidence>
<evidence type="ECO:0000313" key="7">
    <source>
        <dbReference type="EMBL" id="KAK2559928.1"/>
    </source>
</evidence>
<dbReference type="Gene3D" id="3.30.70.330">
    <property type="match status" value="2"/>
</dbReference>
<protein>
    <submittedName>
        <fullName evidence="7">Polyadenylate-binding protein 4</fullName>
    </submittedName>
</protein>
<dbReference type="Gene3D" id="1.10.1900.10">
    <property type="entry name" value="c-terminal domain of poly(a) binding protein"/>
    <property type="match status" value="1"/>
</dbReference>
<dbReference type="InterPro" id="IPR002004">
    <property type="entry name" value="PABP_HYD_C"/>
</dbReference>
<evidence type="ECO:0000259" key="6">
    <source>
        <dbReference type="PROSITE" id="PS51309"/>
    </source>
</evidence>
<organism evidence="7 8">
    <name type="scientific">Acropora cervicornis</name>
    <name type="common">Staghorn coral</name>
    <dbReference type="NCBI Taxonomy" id="6130"/>
    <lineage>
        <taxon>Eukaryota</taxon>
        <taxon>Metazoa</taxon>
        <taxon>Cnidaria</taxon>
        <taxon>Anthozoa</taxon>
        <taxon>Hexacorallia</taxon>
        <taxon>Scleractinia</taxon>
        <taxon>Astrocoeniina</taxon>
        <taxon>Acroporidae</taxon>
        <taxon>Acropora</taxon>
    </lineage>
</organism>
<dbReference type="PROSITE" id="PS51309">
    <property type="entry name" value="PABC"/>
    <property type="match status" value="1"/>
</dbReference>
<dbReference type="GO" id="GO:0003723">
    <property type="term" value="F:RNA binding"/>
    <property type="evidence" value="ECO:0007669"/>
    <property type="project" value="UniProtKB-UniRule"/>
</dbReference>
<dbReference type="Pfam" id="PF00658">
    <property type="entry name" value="MLLE"/>
    <property type="match status" value="1"/>
</dbReference>
<dbReference type="FunFam" id="3.30.70.330:FF:000091">
    <property type="entry name" value="Polyadenylate-binding protein"/>
    <property type="match status" value="1"/>
</dbReference>
<reference evidence="7" key="2">
    <citation type="journal article" date="2023" name="Science">
        <title>Genomic signatures of disease resistance in endangered staghorn corals.</title>
        <authorList>
            <person name="Vollmer S.V."/>
            <person name="Selwyn J.D."/>
            <person name="Despard B.A."/>
            <person name="Roesel C.L."/>
        </authorList>
    </citation>
    <scope>NUCLEOTIDE SEQUENCE</scope>
    <source>
        <strain evidence="7">K2</strain>
    </source>
</reference>
<dbReference type="SUPFAM" id="SSF54928">
    <property type="entry name" value="RNA-binding domain, RBD"/>
    <property type="match status" value="1"/>
</dbReference>
<keyword evidence="8" id="KW-1185">Reference proteome</keyword>
<dbReference type="InterPro" id="IPR012677">
    <property type="entry name" value="Nucleotide-bd_a/b_plait_sf"/>
</dbReference>
<evidence type="ECO:0000256" key="3">
    <source>
        <dbReference type="PROSITE-ProRule" id="PRU00176"/>
    </source>
</evidence>
<dbReference type="SUPFAM" id="SSF63570">
    <property type="entry name" value="PABC (PABP) domain"/>
    <property type="match status" value="1"/>
</dbReference>
<dbReference type="PROSITE" id="PS50102">
    <property type="entry name" value="RRM"/>
    <property type="match status" value="2"/>
</dbReference>